<dbReference type="InterPro" id="IPR051533">
    <property type="entry name" value="WaaL-like"/>
</dbReference>
<sequence length="501" mass="55679">MSGAARALLSRWLPQTPAQRLFVALMGLLLLGGAVAGLLASPLPLLPALAGLGLVVLLIDWRLVYWLFFLTLPFSREIPLSGSLSLDVPSEPLMLVLSGCVGASLLMRRHRLPARELTHPLLVILALMLLWAAVSAFFSVDSTKSIKYLLAKGWYLTPFVLGTLLLLRRPADLWRAATLYTAGAAITVIVVLLKHASRGFAFDETQWAVHDFYRNHVIYASVLALLLPFIFYRWRSRSGLRRLTWGAALGLLLVGLLLSYTRASVLSLPVAGLFYLVMRLRQTRLVLAGALVAALAGAGYFMSQNNYMLYAPDFEKTVFNGENFGKHLEATYKLEDVSGMERVYRWVAAARMVADKPLVGSGPNTFYPEYQRYTVRSFRTYVSDNPEKSTTHNYFLLVMAEQGFPGMVLFIVLVGAALITIETLYHRTTPGSEYRAVLLACGLSFVIIAFHLLLNELVEVDKIGSFFFINLAMLVRIGTWVREERLEAGSEDRGVRGGTSF</sequence>
<keyword evidence="3 5" id="KW-1133">Transmembrane helix</keyword>
<dbReference type="GO" id="GO:0016874">
    <property type="term" value="F:ligase activity"/>
    <property type="evidence" value="ECO:0007669"/>
    <property type="project" value="UniProtKB-KW"/>
</dbReference>
<feature type="transmembrane region" description="Helical" evidence="5">
    <location>
        <begin position="146"/>
        <end position="167"/>
    </location>
</feature>
<proteinExistence type="predicted"/>
<evidence type="ECO:0000256" key="5">
    <source>
        <dbReference type="SAM" id="Phobius"/>
    </source>
</evidence>
<evidence type="ECO:0000256" key="2">
    <source>
        <dbReference type="ARBA" id="ARBA00022692"/>
    </source>
</evidence>
<accession>A0A7Y7U4M4</accession>
<dbReference type="RefSeq" id="WP_176907099.1">
    <property type="nucleotide sequence ID" value="NZ_JABKAU010000005.1"/>
</dbReference>
<evidence type="ECO:0000256" key="1">
    <source>
        <dbReference type="ARBA" id="ARBA00004141"/>
    </source>
</evidence>
<gene>
    <name evidence="7" type="ORF">HW554_04210</name>
</gene>
<feature type="domain" description="O-antigen ligase-related" evidence="6">
    <location>
        <begin position="248"/>
        <end position="411"/>
    </location>
</feature>
<evidence type="ECO:0000256" key="4">
    <source>
        <dbReference type="ARBA" id="ARBA00023136"/>
    </source>
</evidence>
<keyword evidence="4 5" id="KW-0472">Membrane</keyword>
<dbReference type="AlphaFoldDB" id="A0A7Y7U4M4"/>
<evidence type="ECO:0000256" key="3">
    <source>
        <dbReference type="ARBA" id="ARBA00022989"/>
    </source>
</evidence>
<dbReference type="Pfam" id="PF04932">
    <property type="entry name" value="Wzy_C"/>
    <property type="match status" value="1"/>
</dbReference>
<protein>
    <submittedName>
        <fullName evidence="7">O-antigen ligase family protein</fullName>
    </submittedName>
</protein>
<feature type="transmembrane region" description="Helical" evidence="5">
    <location>
        <begin position="437"/>
        <end position="457"/>
    </location>
</feature>
<dbReference type="Proteomes" id="UP000565521">
    <property type="component" value="Unassembled WGS sequence"/>
</dbReference>
<feature type="transmembrane region" description="Helical" evidence="5">
    <location>
        <begin position="46"/>
        <end position="68"/>
    </location>
</feature>
<feature type="transmembrane region" description="Helical" evidence="5">
    <location>
        <begin position="119"/>
        <end position="140"/>
    </location>
</feature>
<dbReference type="PANTHER" id="PTHR37422:SF13">
    <property type="entry name" value="LIPOPOLYSACCHARIDE BIOSYNTHESIS PROTEIN PA4999-RELATED"/>
    <property type="match status" value="1"/>
</dbReference>
<feature type="transmembrane region" description="Helical" evidence="5">
    <location>
        <begin position="285"/>
        <end position="303"/>
    </location>
</feature>
<feature type="transmembrane region" description="Helical" evidence="5">
    <location>
        <begin position="404"/>
        <end position="425"/>
    </location>
</feature>
<comment type="subcellular location">
    <subcellularLocation>
        <location evidence="1">Membrane</location>
        <topology evidence="1">Multi-pass membrane protein</topology>
    </subcellularLocation>
</comment>
<name>A0A7Y7U4M4_9BACT</name>
<feature type="transmembrane region" description="Helical" evidence="5">
    <location>
        <begin position="239"/>
        <end position="257"/>
    </location>
</feature>
<dbReference type="GO" id="GO:0016020">
    <property type="term" value="C:membrane"/>
    <property type="evidence" value="ECO:0007669"/>
    <property type="project" value="UniProtKB-SubCell"/>
</dbReference>
<comment type="caution">
    <text evidence="7">The sequence shown here is derived from an EMBL/GenBank/DDBJ whole genome shotgun (WGS) entry which is preliminary data.</text>
</comment>
<feature type="transmembrane region" description="Helical" evidence="5">
    <location>
        <begin position="179"/>
        <end position="196"/>
    </location>
</feature>
<organism evidence="7 8">
    <name type="scientific">Hymenobacter lapidiphilus</name>
    <dbReference type="NCBI Taxonomy" id="2608003"/>
    <lineage>
        <taxon>Bacteria</taxon>
        <taxon>Pseudomonadati</taxon>
        <taxon>Bacteroidota</taxon>
        <taxon>Cytophagia</taxon>
        <taxon>Cytophagales</taxon>
        <taxon>Hymenobacteraceae</taxon>
        <taxon>Hymenobacter</taxon>
    </lineage>
</organism>
<dbReference type="InterPro" id="IPR007016">
    <property type="entry name" value="O-antigen_ligase-rel_domated"/>
</dbReference>
<feature type="transmembrane region" description="Helical" evidence="5">
    <location>
        <begin position="216"/>
        <end position="232"/>
    </location>
</feature>
<keyword evidence="8" id="KW-1185">Reference proteome</keyword>
<evidence type="ECO:0000259" key="6">
    <source>
        <dbReference type="Pfam" id="PF04932"/>
    </source>
</evidence>
<reference evidence="7 8" key="1">
    <citation type="submission" date="2020-05" db="EMBL/GenBank/DDBJ databases">
        <title>Hymenobacter terrestris sp. nov. and Hymenobacter lapidiphilus sp. nov., isolated from regoliths in Antarctica.</title>
        <authorList>
            <person name="Sedlacek I."/>
            <person name="Pantucek R."/>
            <person name="Zeman M."/>
            <person name="Holochova P."/>
            <person name="Kralova S."/>
            <person name="Stankova E."/>
            <person name="Sedo O."/>
            <person name="Micenkova L."/>
            <person name="Svec P."/>
            <person name="Gupta V."/>
            <person name="Sood U."/>
            <person name="Korpole U.S."/>
            <person name="Lal R."/>
        </authorList>
    </citation>
    <scope>NUCLEOTIDE SEQUENCE [LARGE SCALE GENOMIC DNA]</scope>
    <source>
        <strain evidence="7 8">P5342</strain>
    </source>
</reference>
<keyword evidence="7" id="KW-0436">Ligase</keyword>
<evidence type="ECO:0000313" key="7">
    <source>
        <dbReference type="EMBL" id="NVO30402.1"/>
    </source>
</evidence>
<feature type="transmembrane region" description="Helical" evidence="5">
    <location>
        <begin position="20"/>
        <end position="39"/>
    </location>
</feature>
<keyword evidence="2 5" id="KW-0812">Transmembrane</keyword>
<feature type="transmembrane region" description="Helical" evidence="5">
    <location>
        <begin position="463"/>
        <end position="481"/>
    </location>
</feature>
<dbReference type="EMBL" id="JABKAU010000005">
    <property type="protein sequence ID" value="NVO30402.1"/>
    <property type="molecule type" value="Genomic_DNA"/>
</dbReference>
<evidence type="ECO:0000313" key="8">
    <source>
        <dbReference type="Proteomes" id="UP000565521"/>
    </source>
</evidence>
<dbReference type="PANTHER" id="PTHR37422">
    <property type="entry name" value="TEICHURONIC ACID BIOSYNTHESIS PROTEIN TUAE"/>
    <property type="match status" value="1"/>
</dbReference>